<sequence>MVIDDLKILLPSANEIILNLYIRKATTLIVAYMNNDKITDAELYPDAVIEYVTISMNKRGNEGLQSFGQGSRSGTYVTGLTDTVKALLPPPYVRMLGVKSCKEVDPIA</sequence>
<evidence type="ECO:0000313" key="2">
    <source>
        <dbReference type="Proteomes" id="UP001498469"/>
    </source>
</evidence>
<name>A0ABU7UJT7_9CLOT</name>
<protein>
    <submittedName>
        <fullName evidence="1">Phage head-tail connector protein</fullName>
    </submittedName>
</protein>
<dbReference type="Proteomes" id="UP001498469">
    <property type="component" value="Unassembled WGS sequence"/>
</dbReference>
<organism evidence="1 2">
    <name type="scientific">Clostridium frigoriphilum</name>
    <dbReference type="NCBI Taxonomy" id="443253"/>
    <lineage>
        <taxon>Bacteria</taxon>
        <taxon>Bacillati</taxon>
        <taxon>Bacillota</taxon>
        <taxon>Clostridia</taxon>
        <taxon>Eubacteriales</taxon>
        <taxon>Clostridiaceae</taxon>
        <taxon>Clostridium</taxon>
    </lineage>
</organism>
<accession>A0ABU7UJT7</accession>
<dbReference type="RefSeq" id="WP_216247537.1">
    <property type="nucleotide sequence ID" value="NZ_JAZHFS010000001.1"/>
</dbReference>
<proteinExistence type="predicted"/>
<dbReference type="InterPro" id="IPR021146">
    <property type="entry name" value="Phage_gp6-like_head-tail"/>
</dbReference>
<evidence type="ECO:0000313" key="1">
    <source>
        <dbReference type="EMBL" id="MEF2110902.1"/>
    </source>
</evidence>
<keyword evidence="2" id="KW-1185">Reference proteome</keyword>
<comment type="caution">
    <text evidence="1">The sequence shown here is derived from an EMBL/GenBank/DDBJ whole genome shotgun (WGS) entry which is preliminary data.</text>
</comment>
<reference evidence="1 2" key="1">
    <citation type="submission" date="2023-11" db="EMBL/GenBank/DDBJ databases">
        <title>Draft genome sequence of a psychrophilic Clostridium strain from permafrost water brine.</title>
        <authorList>
            <person name="Shcherbakova V.A."/>
            <person name="Trubitsyn V.E."/>
            <person name="Zakharyuk A.G."/>
        </authorList>
    </citation>
    <scope>NUCLEOTIDE SEQUENCE [LARGE SCALE GENOMIC DNA]</scope>
    <source>
        <strain evidence="1 2">14F</strain>
    </source>
</reference>
<dbReference type="EMBL" id="JAZHFS010000001">
    <property type="protein sequence ID" value="MEF2110902.1"/>
    <property type="molecule type" value="Genomic_DNA"/>
</dbReference>
<dbReference type="Pfam" id="PF05135">
    <property type="entry name" value="Phage_connect_1"/>
    <property type="match status" value="1"/>
</dbReference>
<gene>
    <name evidence="1" type="ORF">SJI18_01110</name>
</gene>